<organism evidence="2 3">
    <name type="scientific">Candidatus Entotheonella gemina</name>
    <dbReference type="NCBI Taxonomy" id="1429439"/>
    <lineage>
        <taxon>Bacteria</taxon>
        <taxon>Pseudomonadati</taxon>
        <taxon>Nitrospinota/Tectimicrobiota group</taxon>
        <taxon>Candidatus Tectimicrobiota</taxon>
        <taxon>Candidatus Entotheonellia</taxon>
        <taxon>Candidatus Entotheonellales</taxon>
        <taxon>Candidatus Entotheonellaceae</taxon>
        <taxon>Candidatus Entotheonella</taxon>
    </lineage>
</organism>
<dbReference type="PANTHER" id="PTHR36558:SF1">
    <property type="entry name" value="RESTRICTION ENDONUCLEASE DOMAIN-CONTAINING PROTEIN-RELATED"/>
    <property type="match status" value="1"/>
</dbReference>
<dbReference type="Gene3D" id="3.90.1570.10">
    <property type="entry name" value="tt1808, chain A"/>
    <property type="match status" value="1"/>
</dbReference>
<sequence>MSSAAVQPRYTSDQYLALERKADYKSEYINGHIVAMAGASRQHNLIASNLCREVSQQLRGRPCEAYISDMRVKVSHTGLYTYPDVVIACGEIQFEDTETDTLLTPTVIVEVLSPSTEAYDRGEKFAHYRRLASLQDYLLVAQDKVRIEHYVRQGDQWILSEVNGLNDTLHLAAVDCTIALQDVYDKVQFVEGDASPSPDPDPESVG</sequence>
<dbReference type="SUPFAM" id="SSF52980">
    <property type="entry name" value="Restriction endonuclease-like"/>
    <property type="match status" value="1"/>
</dbReference>
<gene>
    <name evidence="2" type="ORF">ETSY2_31015</name>
</gene>
<feature type="domain" description="Putative restriction endonuclease" evidence="1">
    <location>
        <begin position="13"/>
        <end position="174"/>
    </location>
</feature>
<dbReference type="AlphaFoldDB" id="W4M1I4"/>
<comment type="caution">
    <text evidence="2">The sequence shown here is derived from an EMBL/GenBank/DDBJ whole genome shotgun (WGS) entry which is preliminary data.</text>
</comment>
<reference evidence="2 3" key="1">
    <citation type="journal article" date="2014" name="Nature">
        <title>An environmental bacterial taxon with a large and distinct metabolic repertoire.</title>
        <authorList>
            <person name="Wilson M.C."/>
            <person name="Mori T."/>
            <person name="Ruckert C."/>
            <person name="Uria A.R."/>
            <person name="Helf M.J."/>
            <person name="Takada K."/>
            <person name="Gernert C."/>
            <person name="Steffens U.A."/>
            <person name="Heycke N."/>
            <person name="Schmitt S."/>
            <person name="Rinke C."/>
            <person name="Helfrich E.J."/>
            <person name="Brachmann A.O."/>
            <person name="Gurgui C."/>
            <person name="Wakimoto T."/>
            <person name="Kracht M."/>
            <person name="Crusemann M."/>
            <person name="Hentschel U."/>
            <person name="Abe I."/>
            <person name="Matsunaga S."/>
            <person name="Kalinowski J."/>
            <person name="Takeyama H."/>
            <person name="Piel J."/>
        </authorList>
    </citation>
    <scope>NUCLEOTIDE SEQUENCE [LARGE SCALE GENOMIC DNA]</scope>
    <source>
        <strain evidence="3">TSY2</strain>
    </source>
</reference>
<dbReference type="InterPro" id="IPR008538">
    <property type="entry name" value="Uma2"/>
</dbReference>
<dbReference type="EMBL" id="AZHX01001319">
    <property type="protein sequence ID" value="ETX04060.1"/>
    <property type="molecule type" value="Genomic_DNA"/>
</dbReference>
<dbReference type="Pfam" id="PF05685">
    <property type="entry name" value="Uma2"/>
    <property type="match status" value="1"/>
</dbReference>
<evidence type="ECO:0000313" key="3">
    <source>
        <dbReference type="Proteomes" id="UP000019140"/>
    </source>
</evidence>
<evidence type="ECO:0000259" key="1">
    <source>
        <dbReference type="Pfam" id="PF05685"/>
    </source>
</evidence>
<dbReference type="Proteomes" id="UP000019140">
    <property type="component" value="Unassembled WGS sequence"/>
</dbReference>
<evidence type="ECO:0000313" key="2">
    <source>
        <dbReference type="EMBL" id="ETX04060.1"/>
    </source>
</evidence>
<dbReference type="PANTHER" id="PTHR36558">
    <property type="entry name" value="GLR1098 PROTEIN"/>
    <property type="match status" value="1"/>
</dbReference>
<dbReference type="PATRIC" id="fig|1429439.4.peg.5256"/>
<dbReference type="CDD" id="cd06260">
    <property type="entry name" value="DUF820-like"/>
    <property type="match status" value="1"/>
</dbReference>
<keyword evidence="3" id="KW-1185">Reference proteome</keyword>
<dbReference type="InterPro" id="IPR011335">
    <property type="entry name" value="Restrct_endonuc-II-like"/>
</dbReference>
<dbReference type="InterPro" id="IPR012296">
    <property type="entry name" value="Nuclease_put_TT1808"/>
</dbReference>
<accession>W4M1I4</accession>
<proteinExistence type="predicted"/>
<name>W4M1I4_9BACT</name>
<protein>
    <recommendedName>
        <fullName evidence="1">Putative restriction endonuclease domain-containing protein</fullName>
    </recommendedName>
</protein>
<dbReference type="HOGENOM" id="CLU_076312_6_0_7"/>